<feature type="chain" id="PRO_5023051052" description="DUF2987 domain-containing protein" evidence="1">
    <location>
        <begin position="26"/>
        <end position="248"/>
    </location>
</feature>
<dbReference type="Pfam" id="PF11205">
    <property type="entry name" value="DUF2987"/>
    <property type="match status" value="1"/>
</dbReference>
<feature type="signal peptide" evidence="1">
    <location>
        <begin position="1"/>
        <end position="25"/>
    </location>
</feature>
<accession>A0A511FQM8</accession>
<comment type="caution">
    <text evidence="2">The sequence shown here is derived from an EMBL/GenBank/DDBJ whole genome shotgun (WGS) entry which is preliminary data.</text>
</comment>
<name>A0A511FQM8_9PROT</name>
<evidence type="ECO:0000256" key="1">
    <source>
        <dbReference type="SAM" id="SignalP"/>
    </source>
</evidence>
<dbReference type="InterPro" id="IPR021370">
    <property type="entry name" value="DUF2987"/>
</dbReference>
<evidence type="ECO:0000313" key="2">
    <source>
        <dbReference type="EMBL" id="GEL51234.1"/>
    </source>
</evidence>
<dbReference type="Proteomes" id="UP000321800">
    <property type="component" value="Unassembled WGS sequence"/>
</dbReference>
<reference evidence="2 3" key="1">
    <citation type="submission" date="2019-07" db="EMBL/GenBank/DDBJ databases">
        <title>Whole genome shotgun sequence of Acetobacter tropicalis NBRC 16470.</title>
        <authorList>
            <person name="Hosoyama A."/>
            <person name="Uohara A."/>
            <person name="Ohji S."/>
            <person name="Ichikawa N."/>
        </authorList>
    </citation>
    <scope>NUCLEOTIDE SEQUENCE [LARGE SCALE GENOMIC DNA]</scope>
    <source>
        <strain evidence="2 3">NBRC 16470</strain>
    </source>
</reference>
<proteinExistence type="predicted"/>
<organism evidence="2 3">
    <name type="scientific">Acetobacter tropicalis</name>
    <dbReference type="NCBI Taxonomy" id="104102"/>
    <lineage>
        <taxon>Bacteria</taxon>
        <taxon>Pseudomonadati</taxon>
        <taxon>Pseudomonadota</taxon>
        <taxon>Alphaproteobacteria</taxon>
        <taxon>Acetobacterales</taxon>
        <taxon>Acetobacteraceae</taxon>
        <taxon>Acetobacter</taxon>
    </lineage>
</organism>
<dbReference type="AlphaFoldDB" id="A0A511FQM8"/>
<evidence type="ECO:0008006" key="4">
    <source>
        <dbReference type="Google" id="ProtNLM"/>
    </source>
</evidence>
<sequence length="248" mass="27454">MMFFSRPAWVLTAALVLAPAGVTQAADTIDVVGARSVLVQHYRKVAKLYRRFNALPAEDRANLSLHVVGREQPDDKPLHSTGLHLQSQTGAIPLTRAGSDDMVFPLSDSLWEENPPLMATLAPDHYIRFIFQIAVSPPQADGFTNAQAQHWLKQMDHCVEDIVGFVFAFLMPDAHKLTLTLAPRSTLTVTEAGQSRTVFDNTATTPAEYTIRPQDYAADATFHSTQPLQQVLIKLPMQIHADMKRKAA</sequence>
<dbReference type="EMBL" id="BJVR01000027">
    <property type="protein sequence ID" value="GEL51234.1"/>
    <property type="molecule type" value="Genomic_DNA"/>
</dbReference>
<dbReference type="RefSeq" id="WP_052427152.1">
    <property type="nucleotide sequence ID" value="NZ_BJVR01000027.1"/>
</dbReference>
<evidence type="ECO:0000313" key="3">
    <source>
        <dbReference type="Proteomes" id="UP000321800"/>
    </source>
</evidence>
<keyword evidence="1" id="KW-0732">Signal</keyword>
<protein>
    <recommendedName>
        <fullName evidence="4">DUF2987 domain-containing protein</fullName>
    </recommendedName>
</protein>
<gene>
    <name evidence="2" type="ORF">ATR01nite_23090</name>
</gene>